<evidence type="ECO:0000313" key="2">
    <source>
        <dbReference type="Proteomes" id="UP000310066"/>
    </source>
</evidence>
<dbReference type="OrthoDB" id="10272949at2759"/>
<dbReference type="EMBL" id="NAJP01000002">
    <property type="protein sequence ID" value="TKA49092.1"/>
    <property type="molecule type" value="Genomic_DNA"/>
</dbReference>
<accession>A0A4U0VJQ6</accession>
<sequence>MTNPTPDFNNNYYIDPNGNSVNLFPFYHRNLTPRDQNDLLQNSDYRTSCHLCEEASVARQRLADYRFQPSEFEWQRTCVRVMWDAEATTRKNLAVMARRHITGGRQNAGI</sequence>
<reference evidence="1 2" key="1">
    <citation type="submission" date="2017-03" db="EMBL/GenBank/DDBJ databases">
        <title>Genomes of endolithic fungi from Antarctica.</title>
        <authorList>
            <person name="Coleine C."/>
            <person name="Masonjones S."/>
            <person name="Stajich J.E."/>
        </authorList>
    </citation>
    <scope>NUCLEOTIDE SEQUENCE [LARGE SCALE GENOMIC DNA]</scope>
    <source>
        <strain evidence="1 2">CCFEE 5311</strain>
    </source>
</reference>
<dbReference type="AlphaFoldDB" id="A0A4U0VJQ6"/>
<proteinExistence type="predicted"/>
<dbReference type="Proteomes" id="UP000310066">
    <property type="component" value="Unassembled WGS sequence"/>
</dbReference>
<name>A0A4U0VJQ6_9PEZI</name>
<organism evidence="1 2">
    <name type="scientific">Friedmanniomyces endolithicus</name>
    <dbReference type="NCBI Taxonomy" id="329885"/>
    <lineage>
        <taxon>Eukaryota</taxon>
        <taxon>Fungi</taxon>
        <taxon>Dikarya</taxon>
        <taxon>Ascomycota</taxon>
        <taxon>Pezizomycotina</taxon>
        <taxon>Dothideomycetes</taxon>
        <taxon>Dothideomycetidae</taxon>
        <taxon>Mycosphaerellales</taxon>
        <taxon>Teratosphaeriaceae</taxon>
        <taxon>Friedmanniomyces</taxon>
    </lineage>
</organism>
<comment type="caution">
    <text evidence="1">The sequence shown here is derived from an EMBL/GenBank/DDBJ whole genome shotgun (WGS) entry which is preliminary data.</text>
</comment>
<gene>
    <name evidence="1" type="ORF">B0A54_01168</name>
</gene>
<evidence type="ECO:0000313" key="1">
    <source>
        <dbReference type="EMBL" id="TKA49092.1"/>
    </source>
</evidence>
<protein>
    <submittedName>
        <fullName evidence="1">Uncharacterized protein</fullName>
    </submittedName>
</protein>